<dbReference type="PROSITE" id="PS50005">
    <property type="entry name" value="TPR"/>
    <property type="match status" value="1"/>
</dbReference>
<dbReference type="Pfam" id="PF13432">
    <property type="entry name" value="TPR_16"/>
    <property type="match status" value="1"/>
</dbReference>
<dbReference type="OrthoDB" id="9807628at2"/>
<proteinExistence type="predicted"/>
<dbReference type="PANTHER" id="PTHR22550">
    <property type="entry name" value="SPORE GERMINATION PROTEIN"/>
    <property type="match status" value="1"/>
</dbReference>
<feature type="transmembrane region" description="Helical" evidence="3">
    <location>
        <begin position="310"/>
        <end position="330"/>
    </location>
</feature>
<feature type="transmembrane region" description="Helical" evidence="3">
    <location>
        <begin position="342"/>
        <end position="362"/>
    </location>
</feature>
<evidence type="ECO:0000256" key="2">
    <source>
        <dbReference type="SAM" id="MobiDB-lite"/>
    </source>
</evidence>
<dbReference type="InterPro" id="IPR050768">
    <property type="entry name" value="UPF0353/GerABKA_families"/>
</dbReference>
<evidence type="ECO:0000313" key="6">
    <source>
        <dbReference type="Proteomes" id="UP000286976"/>
    </source>
</evidence>
<dbReference type="RefSeq" id="WP_126756229.1">
    <property type="nucleotide sequence ID" value="NZ_PIPQ01000001.1"/>
</dbReference>
<dbReference type="InterPro" id="IPR011990">
    <property type="entry name" value="TPR-like_helical_dom_sf"/>
</dbReference>
<dbReference type="SUPFAM" id="SSF53300">
    <property type="entry name" value="vWA-like"/>
    <property type="match status" value="1"/>
</dbReference>
<dbReference type="Proteomes" id="UP000286976">
    <property type="component" value="Unassembled WGS sequence"/>
</dbReference>
<dbReference type="AlphaFoldDB" id="A0A432X9C2"/>
<dbReference type="Gene3D" id="1.25.40.10">
    <property type="entry name" value="Tetratricopeptide repeat domain"/>
    <property type="match status" value="1"/>
</dbReference>
<comment type="caution">
    <text evidence="5">The sequence shown here is derived from an EMBL/GenBank/DDBJ whole genome shotgun (WGS) entry which is preliminary data.</text>
</comment>
<evidence type="ECO:0000256" key="1">
    <source>
        <dbReference type="PROSITE-ProRule" id="PRU00339"/>
    </source>
</evidence>
<feature type="compositionally biased region" description="Low complexity" evidence="2">
    <location>
        <begin position="479"/>
        <end position="493"/>
    </location>
</feature>
<gene>
    <name evidence="5" type="ORF">CWE15_01190</name>
</gene>
<sequence length="615" mass="68815">MDALHFLRPWWLLTLLPLLVLLPTWRKQLARSHSLKALVAPHLLTVLTEPAKQHGKHILWLAASCWLIASLAAAGPSWLRVQVPTYSLDYGRVIIMDASLSTRANDVRPDRFEQLKFKAHDLLSQVADGQTGLIAYAGDAFVVSPLTQDPDTILHMLSALSPEIMPEPGNHPLLAFQQAQQLLAQAGYQRADIIWLTGGIDRDQAEEVKQFIHQLPETQSYRVSVIAAGSQEGAPVRTQQGELLRDRQGRLVIPKLYPEYLQQITRLTGGRYFHAQADDSDIHSIVHQLPKQTQAQQAQSPGNYDEWLDLGPYFALLLLPLLFWLGLDLFGFKPRFIQRNTATQLLVLPAFACLIAFSYAPFAQAQDQIKEPFLASAFKNSQQRALSLYQQGHYHAASSASANPMLTGMAYYRSGDYQQAASTFAQLTSAEADFNRGNSLAKAGELEAAIQAYQDALSKRPGWSQAEANKALVEQLLDSSSQQQQGDTEQASSDPQQSREDEPGQESQEQSTSNSQQEQREADQREAAQNEAEPSQPSQTENEQNSEHAPSLEQEQEQEESQQAEGGFPAAWADLSEEEREQLQSLLKQLDDDPAALLRTRLLREAERRRLQRHY</sequence>
<dbReference type="EMBL" id="PIPQ01000001">
    <property type="protein sequence ID" value="RUO43841.1"/>
    <property type="molecule type" value="Genomic_DNA"/>
</dbReference>
<keyword evidence="1" id="KW-0802">TPR repeat</keyword>
<dbReference type="Gene3D" id="3.40.50.410">
    <property type="entry name" value="von Willebrand factor, type A domain"/>
    <property type="match status" value="1"/>
</dbReference>
<dbReference type="InterPro" id="IPR019734">
    <property type="entry name" value="TPR_rpt"/>
</dbReference>
<feature type="compositionally biased region" description="Low complexity" evidence="2">
    <location>
        <begin position="505"/>
        <end position="517"/>
    </location>
</feature>
<feature type="domain" description="VWFA" evidence="4">
    <location>
        <begin position="91"/>
        <end position="289"/>
    </location>
</feature>
<feature type="region of interest" description="Disordered" evidence="2">
    <location>
        <begin position="477"/>
        <end position="584"/>
    </location>
</feature>
<keyword evidence="3" id="KW-0812">Transmembrane</keyword>
<dbReference type="Pfam" id="PF13519">
    <property type="entry name" value="VWA_2"/>
    <property type="match status" value="1"/>
</dbReference>
<dbReference type="InterPro" id="IPR002035">
    <property type="entry name" value="VWF_A"/>
</dbReference>
<evidence type="ECO:0000313" key="5">
    <source>
        <dbReference type="EMBL" id="RUO43841.1"/>
    </source>
</evidence>
<keyword evidence="6" id="KW-1185">Reference proteome</keyword>
<organism evidence="5 6">
    <name type="scientific">Aliidiomarina taiwanensis</name>
    <dbReference type="NCBI Taxonomy" id="946228"/>
    <lineage>
        <taxon>Bacteria</taxon>
        <taxon>Pseudomonadati</taxon>
        <taxon>Pseudomonadota</taxon>
        <taxon>Gammaproteobacteria</taxon>
        <taxon>Alteromonadales</taxon>
        <taxon>Idiomarinaceae</taxon>
        <taxon>Aliidiomarina</taxon>
    </lineage>
</organism>
<protein>
    <recommendedName>
        <fullName evidence="4">VWFA domain-containing protein</fullName>
    </recommendedName>
</protein>
<dbReference type="SUPFAM" id="SSF48452">
    <property type="entry name" value="TPR-like"/>
    <property type="match status" value="1"/>
</dbReference>
<dbReference type="PANTHER" id="PTHR22550:SF14">
    <property type="entry name" value="VWFA DOMAIN-CONTAINING PROTEIN"/>
    <property type="match status" value="1"/>
</dbReference>
<reference evidence="5 6" key="1">
    <citation type="journal article" date="2011" name="Front. Microbiol.">
        <title>Genomic signatures of strain selection and enhancement in Bacillus atrophaeus var. globigii, a historical biowarfare simulant.</title>
        <authorList>
            <person name="Gibbons H.S."/>
            <person name="Broomall S.M."/>
            <person name="McNew L.A."/>
            <person name="Daligault H."/>
            <person name="Chapman C."/>
            <person name="Bruce D."/>
            <person name="Karavis M."/>
            <person name="Krepps M."/>
            <person name="McGregor P.A."/>
            <person name="Hong C."/>
            <person name="Park K.H."/>
            <person name="Akmal A."/>
            <person name="Feldman A."/>
            <person name="Lin J.S."/>
            <person name="Chang W.E."/>
            <person name="Higgs B.W."/>
            <person name="Demirev P."/>
            <person name="Lindquist J."/>
            <person name="Liem A."/>
            <person name="Fochler E."/>
            <person name="Read T.D."/>
            <person name="Tapia R."/>
            <person name="Johnson S."/>
            <person name="Bishop-Lilly K.A."/>
            <person name="Detter C."/>
            <person name="Han C."/>
            <person name="Sozhamannan S."/>
            <person name="Rosenzweig C.N."/>
            <person name="Skowronski E.W."/>
        </authorList>
    </citation>
    <scope>NUCLEOTIDE SEQUENCE [LARGE SCALE GENOMIC DNA]</scope>
    <source>
        <strain evidence="5 6">AIT1</strain>
    </source>
</reference>
<dbReference type="InterPro" id="IPR036465">
    <property type="entry name" value="vWFA_dom_sf"/>
</dbReference>
<evidence type="ECO:0000256" key="3">
    <source>
        <dbReference type="SAM" id="Phobius"/>
    </source>
</evidence>
<feature type="compositionally biased region" description="Basic and acidic residues" evidence="2">
    <location>
        <begin position="518"/>
        <end position="528"/>
    </location>
</feature>
<keyword evidence="3" id="KW-1133">Transmembrane helix</keyword>
<dbReference type="SMART" id="SM00327">
    <property type="entry name" value="VWA"/>
    <property type="match status" value="1"/>
</dbReference>
<evidence type="ECO:0000259" key="4">
    <source>
        <dbReference type="PROSITE" id="PS50234"/>
    </source>
</evidence>
<accession>A0A432X9C2</accession>
<feature type="repeat" description="TPR" evidence="1">
    <location>
        <begin position="430"/>
        <end position="463"/>
    </location>
</feature>
<name>A0A432X9C2_9GAMM</name>
<dbReference type="PROSITE" id="PS50234">
    <property type="entry name" value="VWFA"/>
    <property type="match status" value="1"/>
</dbReference>
<keyword evidence="3" id="KW-0472">Membrane</keyword>